<accession>A0ACC0V0U2</accession>
<organism evidence="1 2">
    <name type="scientific">Trichothecium roseum</name>
    <dbReference type="NCBI Taxonomy" id="47278"/>
    <lineage>
        <taxon>Eukaryota</taxon>
        <taxon>Fungi</taxon>
        <taxon>Dikarya</taxon>
        <taxon>Ascomycota</taxon>
        <taxon>Pezizomycotina</taxon>
        <taxon>Sordariomycetes</taxon>
        <taxon>Hypocreomycetidae</taxon>
        <taxon>Hypocreales</taxon>
        <taxon>Hypocreales incertae sedis</taxon>
        <taxon>Trichothecium</taxon>
    </lineage>
</organism>
<proteinExistence type="predicted"/>
<evidence type="ECO:0000313" key="1">
    <source>
        <dbReference type="EMBL" id="KAI9899897.1"/>
    </source>
</evidence>
<reference evidence="1" key="1">
    <citation type="submission" date="2022-10" db="EMBL/GenBank/DDBJ databases">
        <title>Complete Genome of Trichothecium roseum strain YXFP-22015, a Plant Pathogen Isolated from Citrus.</title>
        <authorList>
            <person name="Wang Y."/>
            <person name="Zhu L."/>
        </authorList>
    </citation>
    <scope>NUCLEOTIDE SEQUENCE</scope>
    <source>
        <strain evidence="1">YXFP-22015</strain>
    </source>
</reference>
<dbReference type="Proteomes" id="UP001163324">
    <property type="component" value="Chromosome 4"/>
</dbReference>
<sequence length="290" mass="32015">MAEPFGTIAGALSVAALFNNCVQCFEYIQSGRKFGDDFERYLLRVDSARLRLERWGKGAGINQDPRFETDKNKTADALSLHVYKVLGQVMLLFEKLQESSRRFEVGAKGRRRPPVKASTSRSLGADEARIDAEESIRQRQKRTSIGMKTRWALYEKKNFDKLSQDLFGFLDDLERILPASISEAAPRPTSASSTLVHAKDEAEVGISTDRRSSAGSSTSEGFPRGAMASHNRAEVGKCRGRALLQVGNIWSADTAKRLLLGGNGHKTVNTVTCVEIQGDARIHVGNNYGY</sequence>
<keyword evidence="2" id="KW-1185">Reference proteome</keyword>
<comment type="caution">
    <text evidence="1">The sequence shown here is derived from an EMBL/GenBank/DDBJ whole genome shotgun (WGS) entry which is preliminary data.</text>
</comment>
<gene>
    <name evidence="1" type="ORF">N3K66_004159</name>
</gene>
<name>A0ACC0V0U2_9HYPO</name>
<evidence type="ECO:0000313" key="2">
    <source>
        <dbReference type="Proteomes" id="UP001163324"/>
    </source>
</evidence>
<protein>
    <submittedName>
        <fullName evidence="1">Uncharacterized protein</fullName>
    </submittedName>
</protein>
<dbReference type="EMBL" id="CM047943">
    <property type="protein sequence ID" value="KAI9899897.1"/>
    <property type="molecule type" value="Genomic_DNA"/>
</dbReference>